<evidence type="ECO:0008006" key="3">
    <source>
        <dbReference type="Google" id="ProtNLM"/>
    </source>
</evidence>
<accession>A0A3G6J767</accession>
<reference evidence="1 2" key="1">
    <citation type="submission" date="2018-11" db="EMBL/GenBank/DDBJ databases">
        <authorList>
            <person name="Kleinhagauer T."/>
            <person name="Glaeser S.P."/>
            <person name="Spergser J."/>
            <person name="Ruckert C."/>
            <person name="Kaempfer P."/>
            <person name="Busse H.-J."/>
        </authorList>
    </citation>
    <scope>NUCLEOTIDE SEQUENCE [LARGE SCALE GENOMIC DNA]</scope>
    <source>
        <strain evidence="1 2">W8</strain>
    </source>
</reference>
<evidence type="ECO:0000313" key="2">
    <source>
        <dbReference type="Proteomes" id="UP000271587"/>
    </source>
</evidence>
<dbReference type="AlphaFoldDB" id="A0A3G6J767"/>
<name>A0A3G6J767_9CORY</name>
<evidence type="ECO:0000313" key="1">
    <source>
        <dbReference type="EMBL" id="AZA11874.1"/>
    </source>
</evidence>
<dbReference type="RefSeq" id="WP_123934801.1">
    <property type="nucleotide sequence ID" value="NZ_CP033897.1"/>
</dbReference>
<proteinExistence type="predicted"/>
<keyword evidence="2" id="KW-1185">Reference proteome</keyword>
<protein>
    <recommendedName>
        <fullName evidence="3">Tubby C 2</fullName>
    </recommendedName>
</protein>
<dbReference type="KEGG" id="cgk:CGERO_07885"/>
<dbReference type="Proteomes" id="UP000271587">
    <property type="component" value="Chromosome"/>
</dbReference>
<organism evidence="1 2">
    <name type="scientific">Corynebacterium gerontici</name>
    <dbReference type="NCBI Taxonomy" id="2079234"/>
    <lineage>
        <taxon>Bacteria</taxon>
        <taxon>Bacillati</taxon>
        <taxon>Actinomycetota</taxon>
        <taxon>Actinomycetes</taxon>
        <taxon>Mycobacteriales</taxon>
        <taxon>Corynebacteriaceae</taxon>
        <taxon>Corynebacterium</taxon>
    </lineage>
</organism>
<sequence>MLFRWGDNQLLDPDGRVIASVTAEVLKIGKDRLLIESSQGTLVGFRARATSTSGAVYTMGKRGVTVQILEANCDGRLYVLQRTNPWRRTRKLLDAEGNLLARIKAKVSGELEIELFDAALNPIDTAFITYACALVDTPTRLMI</sequence>
<dbReference type="OrthoDB" id="4420480at2"/>
<gene>
    <name evidence="1" type="ORF">CGERO_07885</name>
</gene>
<dbReference type="EMBL" id="CP033897">
    <property type="protein sequence ID" value="AZA11874.1"/>
    <property type="molecule type" value="Genomic_DNA"/>
</dbReference>